<sequence>MEPFKPDDTSAKALMASGSQAFNDHLTTKIQAGLGRSLPQMEVRVKNLSVSADVVVGRHEDGRELPTLTHTIKTAALKLSTSKHVVHKTILRNFSGVFEPGTITLVLGQPSSGKSSLMKVLSGRFPEEKRVAVEGEITYNGVPHNELGSRLPQFVSYVDQHDVHFPTLTVKETLEFAHAFTGGELLRRGEELLTNGSTEENLEALKTMQTLFQHYPDIVIEQLGMQNCQNTIIGNGMLRGVSGGERKRVTTGEMEFGMKYMSLMDEISTGLDSATAFDIITTQRSIAKTLGKTVVISLLQPSPEIFELFDNVLILNAGEVMYHGPRDQALPYFESLGFRCPPHRDTADFLLDLDEYVLATTPTSGRKTPAMGAQTNENVALNVRATTKTFEPVVIAFQDLWYSVPDPHNPKESLTLLKGISGYAMPGSITALMGSTGAGKTTLMDVIAGRKTGGTIQGKILLNGYEANDLAIRRCTGYCEQMDIHSDASTIREALIFSAFLRQDSSVPDSQKYDSVEECLELLDLQSVADEIVRGSPTERMKRLTIGVELAADPKVLFLDEPTSGLDARSAKLIMDGVRKVADTGRTIVCTIHQPSTEVFMLFDKLLLLKRGGQTVYFGDLGKRAQTMVDYFEAIPGVTPLREGYNPATWMLECIGAGVSHLNDNPVDFVDVFSSSETKHAMDAHLATEGVTVPVPGSTELVFAKKRAASSWTQMTALVERFMNLYWRTPSYNLTRFAIAPLLGLLFGLIYVSVSYTSYQGVNAGVGMVFMTTLFNGVVAFNSVLPITSQDREAFYRERAAQTYNSLWYFVGSTVAEVPYVFGSMLLYTVIFYWLVGFTGFGTAVLYWINTSFLVLLQTYLGQLLVYALPSVEVAALLGVMLNSILFLFMGFNPPANAIPSGYKWLYTITPQRYSLAILAALVFSKCDDLPTYDTATQQYVNVGGDLGCQPMTNPPVTISHTIIKEYVESVFEYKHDEIWRNFGIVLAFIVGIRLLALLSLRFINHQKR</sequence>
<keyword evidence="12" id="KW-1185">Reference proteome</keyword>
<dbReference type="SMART" id="SM00382">
    <property type="entry name" value="AAA"/>
    <property type="match status" value="2"/>
</dbReference>
<dbReference type="Proteomes" id="UP000251314">
    <property type="component" value="Unassembled WGS sequence"/>
</dbReference>
<gene>
    <name evidence="11" type="ORF">PC110_g6212</name>
</gene>
<dbReference type="InterPro" id="IPR027417">
    <property type="entry name" value="P-loop_NTPase"/>
</dbReference>
<dbReference type="InterPro" id="IPR013525">
    <property type="entry name" value="ABC2_TM"/>
</dbReference>
<dbReference type="VEuPathDB" id="FungiDB:PC110_g6212"/>
<keyword evidence="7 9" id="KW-1133">Transmembrane helix</keyword>
<name>A0A329SL24_9STRA</name>
<dbReference type="Pfam" id="PF06422">
    <property type="entry name" value="PDR_CDR"/>
    <property type="match status" value="1"/>
</dbReference>
<feature type="transmembrane region" description="Helical" evidence="9">
    <location>
        <begin position="864"/>
        <end position="890"/>
    </location>
</feature>
<feature type="transmembrane region" description="Helical" evidence="9">
    <location>
        <begin position="831"/>
        <end position="857"/>
    </location>
</feature>
<dbReference type="EMBL" id="MJFZ01000110">
    <property type="protein sequence ID" value="RAW37524.1"/>
    <property type="molecule type" value="Genomic_DNA"/>
</dbReference>
<keyword evidence="5" id="KW-0547">Nucleotide-binding</keyword>
<comment type="similarity">
    <text evidence="2">Belongs to the ABC transporter superfamily. ABCG family. PDR (TC 3.A.1.205) subfamily.</text>
</comment>
<reference evidence="11 12" key="1">
    <citation type="submission" date="2018-01" db="EMBL/GenBank/DDBJ databases">
        <title>Draft genome of the strawberry crown rot pathogen Phytophthora cactorum.</title>
        <authorList>
            <person name="Armitage A.D."/>
            <person name="Lysoe E."/>
            <person name="Nellist C.F."/>
            <person name="Harrison R.J."/>
            <person name="Brurberg M.B."/>
        </authorList>
    </citation>
    <scope>NUCLEOTIDE SEQUENCE [LARGE SCALE GENOMIC DNA]</scope>
    <source>
        <strain evidence="11 12">10300</strain>
    </source>
</reference>
<comment type="caution">
    <text evidence="11">The sequence shown here is derived from an EMBL/GenBank/DDBJ whole genome shotgun (WGS) entry which is preliminary data.</text>
</comment>
<dbReference type="Pfam" id="PF00005">
    <property type="entry name" value="ABC_tran"/>
    <property type="match status" value="2"/>
</dbReference>
<feature type="domain" description="ABC transporter" evidence="10">
    <location>
        <begin position="395"/>
        <end position="637"/>
    </location>
</feature>
<dbReference type="PANTHER" id="PTHR19241">
    <property type="entry name" value="ATP-BINDING CASSETTE TRANSPORTER"/>
    <property type="match status" value="1"/>
</dbReference>
<dbReference type="InterPro" id="IPR003593">
    <property type="entry name" value="AAA+_ATPase"/>
</dbReference>
<dbReference type="InterPro" id="IPR003439">
    <property type="entry name" value="ABC_transporter-like_ATP-bd"/>
</dbReference>
<evidence type="ECO:0000256" key="4">
    <source>
        <dbReference type="ARBA" id="ARBA00022692"/>
    </source>
</evidence>
<feature type="domain" description="ABC transporter" evidence="10">
    <location>
        <begin position="72"/>
        <end position="342"/>
    </location>
</feature>
<feature type="transmembrane region" description="Helical" evidence="9">
    <location>
        <begin position="765"/>
        <end position="785"/>
    </location>
</feature>
<keyword evidence="8 9" id="KW-0472">Membrane</keyword>
<dbReference type="GO" id="GO:0005524">
    <property type="term" value="F:ATP binding"/>
    <property type="evidence" value="ECO:0007669"/>
    <property type="project" value="UniProtKB-KW"/>
</dbReference>
<dbReference type="GO" id="GO:0016020">
    <property type="term" value="C:membrane"/>
    <property type="evidence" value="ECO:0007669"/>
    <property type="project" value="UniProtKB-SubCell"/>
</dbReference>
<keyword evidence="6" id="KW-0067">ATP-binding</keyword>
<dbReference type="FunFam" id="3.40.50.300:FF:000289">
    <property type="entry name" value="ABC transporter G family member 31"/>
    <property type="match status" value="1"/>
</dbReference>
<protein>
    <submittedName>
        <fullName evidence="11">ABC transporter G family member 36</fullName>
    </submittedName>
</protein>
<evidence type="ECO:0000256" key="3">
    <source>
        <dbReference type="ARBA" id="ARBA00022448"/>
    </source>
</evidence>
<feature type="transmembrane region" description="Helical" evidence="9">
    <location>
        <begin position="737"/>
        <end position="759"/>
    </location>
</feature>
<feature type="transmembrane region" description="Helical" evidence="9">
    <location>
        <begin position="806"/>
        <end position="825"/>
    </location>
</feature>
<dbReference type="CDD" id="cd03232">
    <property type="entry name" value="ABCG_PDR_domain2"/>
    <property type="match status" value="1"/>
</dbReference>
<dbReference type="AlphaFoldDB" id="A0A329SL24"/>
<evidence type="ECO:0000313" key="12">
    <source>
        <dbReference type="Proteomes" id="UP000251314"/>
    </source>
</evidence>
<dbReference type="Pfam" id="PF19055">
    <property type="entry name" value="ABC2_membrane_7"/>
    <property type="match status" value="2"/>
</dbReference>
<dbReference type="GO" id="GO:0016887">
    <property type="term" value="F:ATP hydrolysis activity"/>
    <property type="evidence" value="ECO:0007669"/>
    <property type="project" value="InterPro"/>
</dbReference>
<evidence type="ECO:0000259" key="10">
    <source>
        <dbReference type="PROSITE" id="PS50893"/>
    </source>
</evidence>
<evidence type="ECO:0000256" key="7">
    <source>
        <dbReference type="ARBA" id="ARBA00022989"/>
    </source>
</evidence>
<accession>A0A329SL24</accession>
<evidence type="ECO:0000313" key="11">
    <source>
        <dbReference type="EMBL" id="RAW37524.1"/>
    </source>
</evidence>
<dbReference type="FunFam" id="3.40.50.300:FF:000528">
    <property type="entry name" value="ABC transporter G family member 31"/>
    <property type="match status" value="1"/>
</dbReference>
<dbReference type="InterPro" id="IPR043926">
    <property type="entry name" value="ABCG_dom"/>
</dbReference>
<dbReference type="InterPro" id="IPR034003">
    <property type="entry name" value="ABCG_PDR_2"/>
</dbReference>
<dbReference type="OrthoDB" id="66620at2759"/>
<evidence type="ECO:0000256" key="1">
    <source>
        <dbReference type="ARBA" id="ARBA00004141"/>
    </source>
</evidence>
<proteinExistence type="inferred from homology"/>
<dbReference type="PROSITE" id="PS50893">
    <property type="entry name" value="ABC_TRANSPORTER_2"/>
    <property type="match status" value="2"/>
</dbReference>
<dbReference type="SUPFAM" id="SSF52540">
    <property type="entry name" value="P-loop containing nucleoside triphosphate hydrolases"/>
    <property type="match status" value="2"/>
</dbReference>
<feature type="transmembrane region" description="Helical" evidence="9">
    <location>
        <begin position="983"/>
        <end position="1004"/>
    </location>
</feature>
<comment type="subcellular location">
    <subcellularLocation>
        <location evidence="1">Membrane</location>
        <topology evidence="1">Multi-pass membrane protein</topology>
    </subcellularLocation>
</comment>
<dbReference type="Pfam" id="PF01061">
    <property type="entry name" value="ABC2_membrane"/>
    <property type="match status" value="1"/>
</dbReference>
<evidence type="ECO:0000256" key="8">
    <source>
        <dbReference type="ARBA" id="ARBA00023136"/>
    </source>
</evidence>
<dbReference type="Gene3D" id="3.40.50.300">
    <property type="entry name" value="P-loop containing nucleotide triphosphate hydrolases"/>
    <property type="match status" value="2"/>
</dbReference>
<dbReference type="InterPro" id="IPR010929">
    <property type="entry name" value="PDR_CDR_ABC"/>
</dbReference>
<evidence type="ECO:0000256" key="9">
    <source>
        <dbReference type="SAM" id="Phobius"/>
    </source>
</evidence>
<dbReference type="GO" id="GO:0140359">
    <property type="term" value="F:ABC-type transporter activity"/>
    <property type="evidence" value="ECO:0007669"/>
    <property type="project" value="InterPro"/>
</dbReference>
<evidence type="ECO:0000256" key="5">
    <source>
        <dbReference type="ARBA" id="ARBA00022741"/>
    </source>
</evidence>
<organism evidence="11 12">
    <name type="scientific">Phytophthora cactorum</name>
    <dbReference type="NCBI Taxonomy" id="29920"/>
    <lineage>
        <taxon>Eukaryota</taxon>
        <taxon>Sar</taxon>
        <taxon>Stramenopiles</taxon>
        <taxon>Oomycota</taxon>
        <taxon>Peronosporomycetes</taxon>
        <taxon>Peronosporales</taxon>
        <taxon>Peronosporaceae</taxon>
        <taxon>Phytophthora</taxon>
    </lineage>
</organism>
<keyword evidence="3" id="KW-0813">Transport</keyword>
<evidence type="ECO:0000256" key="2">
    <source>
        <dbReference type="ARBA" id="ARBA00006012"/>
    </source>
</evidence>
<evidence type="ECO:0000256" key="6">
    <source>
        <dbReference type="ARBA" id="ARBA00022840"/>
    </source>
</evidence>
<keyword evidence="4 9" id="KW-0812">Transmembrane</keyword>